<evidence type="ECO:0000259" key="1">
    <source>
        <dbReference type="Pfam" id="PF01895"/>
    </source>
</evidence>
<dbReference type="InterPro" id="IPR026022">
    <property type="entry name" value="PhoU_dom"/>
</dbReference>
<sequence>MLKRFMNLWRTEGPCEEAWQACMTMLRESMGMFTDAVASLREEPSLKVDIYTRDRALNKFERAVRRNIVTHLAVSTNPDINTALVLTAIVIDIERIGDYTKNIVELATAHEGVFRGGEIAREIEWVETTVTQMFNALIPVLENSDSDRARQVLGDHQMVADRVEDCLQDLIAGRILAQDPGAAVTAALYLRYLKRVSAHLKNVASSVVNPYYRIGFREKVGENG</sequence>
<evidence type="ECO:0000313" key="3">
    <source>
        <dbReference type="Proteomes" id="UP001593833"/>
    </source>
</evidence>
<dbReference type="SUPFAM" id="SSF109755">
    <property type="entry name" value="PhoU-like"/>
    <property type="match status" value="1"/>
</dbReference>
<dbReference type="InterPro" id="IPR038078">
    <property type="entry name" value="PhoU-like_sf"/>
</dbReference>
<dbReference type="PANTHER" id="PTHR42930">
    <property type="entry name" value="PHOSPHATE-SPECIFIC TRANSPORT SYSTEM ACCESSORY PROTEIN PHOU"/>
    <property type="match status" value="1"/>
</dbReference>
<gene>
    <name evidence="2" type="ORF">ACFL6M_07745</name>
</gene>
<dbReference type="PANTHER" id="PTHR42930:SF3">
    <property type="entry name" value="PHOSPHATE-SPECIFIC TRANSPORT SYSTEM ACCESSORY PROTEIN PHOU"/>
    <property type="match status" value="1"/>
</dbReference>
<protein>
    <submittedName>
        <fullName evidence="2">PhoU domain-containing protein</fullName>
    </submittedName>
</protein>
<dbReference type="Pfam" id="PF01895">
    <property type="entry name" value="PhoU"/>
    <property type="match status" value="2"/>
</dbReference>
<proteinExistence type="predicted"/>
<dbReference type="EMBL" id="JBHPKH010000176">
    <property type="protein sequence ID" value="MFC1573472.1"/>
    <property type="molecule type" value="Genomic_DNA"/>
</dbReference>
<feature type="domain" description="PhoU" evidence="1">
    <location>
        <begin position="25"/>
        <end position="106"/>
    </location>
</feature>
<comment type="caution">
    <text evidence="2">The sequence shown here is derived from an EMBL/GenBank/DDBJ whole genome shotgun (WGS) entry which is preliminary data.</text>
</comment>
<dbReference type="Gene3D" id="1.20.58.220">
    <property type="entry name" value="Phosphate transport system protein phou homolog 2, domain 2"/>
    <property type="match status" value="2"/>
</dbReference>
<organism evidence="2 3">
    <name type="scientific">Eiseniibacteriota bacterium</name>
    <dbReference type="NCBI Taxonomy" id="2212470"/>
    <lineage>
        <taxon>Bacteria</taxon>
        <taxon>Candidatus Eiseniibacteriota</taxon>
    </lineage>
</organism>
<name>A0ABV6YMA6_UNCEI</name>
<reference evidence="2 3" key="1">
    <citation type="submission" date="2024-09" db="EMBL/GenBank/DDBJ databases">
        <authorList>
            <person name="D'Angelo T."/>
        </authorList>
    </citation>
    <scope>NUCLEOTIDE SEQUENCE [LARGE SCALE GENOMIC DNA]</scope>
    <source>
        <strain evidence="2">SAG AM-320-E07</strain>
    </source>
</reference>
<accession>A0ABV6YMA6</accession>
<dbReference type="InterPro" id="IPR028366">
    <property type="entry name" value="PhoU"/>
</dbReference>
<dbReference type="Proteomes" id="UP001593833">
    <property type="component" value="Unassembled WGS sequence"/>
</dbReference>
<evidence type="ECO:0000313" key="2">
    <source>
        <dbReference type="EMBL" id="MFC1573472.1"/>
    </source>
</evidence>
<keyword evidence="3" id="KW-1185">Reference proteome</keyword>
<feature type="domain" description="PhoU" evidence="1">
    <location>
        <begin position="128"/>
        <end position="206"/>
    </location>
</feature>